<sequence>MKGKGKGEGGGIVECSAYVTASIVVQTSQSESFEVARKWAMSSYEWNFVPGSFLRNQFDLRGTSYKFPNQHAQSGNLRLVLVLPSFKDIKCLLGQDFEAFSSSGATVKDKVVRKCLEVNNGWKFFIKDFVGNQISKHRPRARTLRITMFP</sequence>
<comment type="caution">
    <text evidence="1">The sequence shown here is derived from an EMBL/GenBank/DDBJ whole genome shotgun (WGS) entry which is preliminary data.</text>
</comment>
<reference evidence="1 2" key="1">
    <citation type="journal article" date="2019" name="Sci. Rep.">
        <title>Orb-weaving spider Araneus ventricosus genome elucidates the spidroin gene catalogue.</title>
        <authorList>
            <person name="Kono N."/>
            <person name="Nakamura H."/>
            <person name="Ohtoshi R."/>
            <person name="Moran D.A.P."/>
            <person name="Shinohara A."/>
            <person name="Yoshida Y."/>
            <person name="Fujiwara M."/>
            <person name="Mori M."/>
            <person name="Tomita M."/>
            <person name="Arakawa K."/>
        </authorList>
    </citation>
    <scope>NUCLEOTIDE SEQUENCE [LARGE SCALE GENOMIC DNA]</scope>
</reference>
<organism evidence="1 2">
    <name type="scientific">Araneus ventricosus</name>
    <name type="common">Orbweaver spider</name>
    <name type="synonym">Epeira ventricosa</name>
    <dbReference type="NCBI Taxonomy" id="182803"/>
    <lineage>
        <taxon>Eukaryota</taxon>
        <taxon>Metazoa</taxon>
        <taxon>Ecdysozoa</taxon>
        <taxon>Arthropoda</taxon>
        <taxon>Chelicerata</taxon>
        <taxon>Arachnida</taxon>
        <taxon>Araneae</taxon>
        <taxon>Araneomorphae</taxon>
        <taxon>Entelegynae</taxon>
        <taxon>Araneoidea</taxon>
        <taxon>Araneidae</taxon>
        <taxon>Araneus</taxon>
    </lineage>
</organism>
<gene>
    <name evidence="1" type="ORF">AVEN_188760_1</name>
</gene>
<proteinExistence type="predicted"/>
<accession>A0A4Y2SC25</accession>
<dbReference type="AlphaFoldDB" id="A0A4Y2SC25"/>
<dbReference type="Proteomes" id="UP000499080">
    <property type="component" value="Unassembled WGS sequence"/>
</dbReference>
<evidence type="ECO:0000313" key="1">
    <source>
        <dbReference type="EMBL" id="GBN84859.1"/>
    </source>
</evidence>
<protein>
    <submittedName>
        <fullName evidence="1">Uncharacterized protein</fullName>
    </submittedName>
</protein>
<name>A0A4Y2SC25_ARAVE</name>
<evidence type="ECO:0000313" key="2">
    <source>
        <dbReference type="Proteomes" id="UP000499080"/>
    </source>
</evidence>
<dbReference type="EMBL" id="BGPR01020526">
    <property type="protein sequence ID" value="GBN84859.1"/>
    <property type="molecule type" value="Genomic_DNA"/>
</dbReference>
<keyword evidence="2" id="KW-1185">Reference proteome</keyword>